<dbReference type="Pfam" id="PF00550">
    <property type="entry name" value="PP-binding"/>
    <property type="match status" value="5"/>
</dbReference>
<dbReference type="InterPro" id="IPR010071">
    <property type="entry name" value="AA_adenyl_dom"/>
</dbReference>
<dbReference type="Gene3D" id="3.40.640.10">
    <property type="entry name" value="Type I PLP-dependent aspartate aminotransferase-like (Major domain)"/>
    <property type="match status" value="1"/>
</dbReference>
<reference evidence="8 9" key="1">
    <citation type="submission" date="2021-12" db="EMBL/GenBank/DDBJ databases">
        <title>Discovery of the Pendulisporaceae a myxobacterial family with distinct sporulation behavior and unique specialized metabolism.</title>
        <authorList>
            <person name="Garcia R."/>
            <person name="Popoff A."/>
            <person name="Bader C.D."/>
            <person name="Loehr J."/>
            <person name="Walesch S."/>
            <person name="Walt C."/>
            <person name="Boldt J."/>
            <person name="Bunk B."/>
            <person name="Haeckl F.J.F.P.J."/>
            <person name="Gunesch A.P."/>
            <person name="Birkelbach J."/>
            <person name="Nuebel U."/>
            <person name="Pietschmann T."/>
            <person name="Bach T."/>
            <person name="Mueller R."/>
        </authorList>
    </citation>
    <scope>NUCLEOTIDE SEQUENCE [LARGE SCALE GENOMIC DNA]</scope>
    <source>
        <strain evidence="8 9">MSr11954</strain>
    </source>
</reference>
<dbReference type="InterPro" id="IPR015421">
    <property type="entry name" value="PyrdxlP-dep_Trfase_major"/>
</dbReference>
<evidence type="ECO:0000256" key="6">
    <source>
        <dbReference type="SAM" id="MobiDB-lite"/>
    </source>
</evidence>
<dbReference type="InterPro" id="IPR049704">
    <property type="entry name" value="Aminotrans_3_PPA_site"/>
</dbReference>
<evidence type="ECO:0000256" key="1">
    <source>
        <dbReference type="ARBA" id="ARBA00001933"/>
    </source>
</evidence>
<dbReference type="Pfam" id="PF00202">
    <property type="entry name" value="Aminotran_3"/>
    <property type="match status" value="1"/>
</dbReference>
<feature type="compositionally biased region" description="Low complexity" evidence="6">
    <location>
        <begin position="227"/>
        <end position="237"/>
    </location>
</feature>
<dbReference type="PROSITE" id="PS50075">
    <property type="entry name" value="CARRIER"/>
    <property type="match status" value="5"/>
</dbReference>
<dbReference type="SUPFAM" id="SSF56801">
    <property type="entry name" value="Acetyl-CoA synthetase-like"/>
    <property type="match status" value="3"/>
</dbReference>
<dbReference type="InterPro" id="IPR015422">
    <property type="entry name" value="PyrdxlP-dep_Trfase_small"/>
</dbReference>
<feature type="region of interest" description="Disordered" evidence="6">
    <location>
        <begin position="4492"/>
        <end position="4512"/>
    </location>
</feature>
<dbReference type="InterPro" id="IPR006162">
    <property type="entry name" value="Ppantetheine_attach_site"/>
</dbReference>
<dbReference type="Gene3D" id="1.10.1200.10">
    <property type="entry name" value="ACP-like"/>
    <property type="match status" value="4"/>
</dbReference>
<feature type="region of interest" description="Disordered" evidence="6">
    <location>
        <begin position="200"/>
        <end position="237"/>
    </location>
</feature>
<dbReference type="CDD" id="cd19531">
    <property type="entry name" value="LCL_NRPS-like"/>
    <property type="match status" value="3"/>
</dbReference>
<protein>
    <submittedName>
        <fullName evidence="8">Amino acid adenylation domain-containing protein</fullName>
    </submittedName>
</protein>
<dbReference type="EMBL" id="CP089984">
    <property type="protein sequence ID" value="WXB19385.1"/>
    <property type="molecule type" value="Genomic_DNA"/>
</dbReference>
<dbReference type="Gene3D" id="3.90.1150.10">
    <property type="entry name" value="Aspartate Aminotransferase, domain 1"/>
    <property type="match status" value="1"/>
</dbReference>
<feature type="domain" description="Carrier" evidence="7">
    <location>
        <begin position="8"/>
        <end position="86"/>
    </location>
</feature>
<dbReference type="NCBIfam" id="NF003417">
    <property type="entry name" value="PRK04813.1"/>
    <property type="match status" value="3"/>
</dbReference>
<feature type="domain" description="Carrier" evidence="7">
    <location>
        <begin position="3357"/>
        <end position="3432"/>
    </location>
</feature>
<accession>A0ABZ2MA57</accession>
<keyword evidence="5" id="KW-0663">Pyridoxal phosphate</keyword>
<gene>
    <name evidence="8" type="ORF">LZC94_19410</name>
</gene>
<dbReference type="CDD" id="cd17646">
    <property type="entry name" value="A_NRPS_AB3403-like"/>
    <property type="match status" value="2"/>
</dbReference>
<dbReference type="PANTHER" id="PTHR45527">
    <property type="entry name" value="NONRIBOSOMAL PEPTIDE SYNTHETASE"/>
    <property type="match status" value="1"/>
</dbReference>
<dbReference type="InterPro" id="IPR045851">
    <property type="entry name" value="AMP-bd_C_sf"/>
</dbReference>
<dbReference type="InterPro" id="IPR023213">
    <property type="entry name" value="CAT-like_dom_sf"/>
</dbReference>
<dbReference type="NCBIfam" id="TIGR01733">
    <property type="entry name" value="AA-adenyl-dom"/>
    <property type="match status" value="3"/>
</dbReference>
<dbReference type="PROSITE" id="PS00012">
    <property type="entry name" value="PHOSPHOPANTETHEINE"/>
    <property type="match status" value="3"/>
</dbReference>
<dbReference type="InterPro" id="IPR020845">
    <property type="entry name" value="AMP-binding_CS"/>
</dbReference>
<proteinExistence type="predicted"/>
<sequence length="4512" mass="490329">MTSHVTNNGAGATVSILKDIFSGMSGIAPSAIAADASFLELGADSLLMVQASQAIQDTFQVAIPVRFIIEDNPTIVSLADFIDRELAKVAPPAAAPASPVAPAPAAPAVRAPAAPATAAPAASAASAPAPAPPAARVLADTALPADAMQALFARQLQILTEQLELLRDTAGAPARTARNGTRPAIRPAAPAPELLVPTADAPLAPAPTADAPLAPAPSVAAPPIPAPSATASPSPAPAAPAASIAIAAAPAVVSGQLTARQETHLEALAARYGARTVGSKRLAQRDRATLADSNRVVGFRPFWKEMVYLLALERGEGARVWDIDGNEYVDWAMGFGALLFGHSPDFIVSALARQTERGLLIGGESPRVGDCARLLCELTGSERATFCNSGTEAVMGAIRLARTVTGRETVAFFTGSYHGWSNEILARPVRSTDGQHRSTAAAPGVPQGAARDALVLEYGSPEALDVIRARAGELAAVLVEPVQSRRPDLVPVEFLRELRAITEQAGCALIFDEVVTGFRVHPRGCQGLFDVRPDLTTYGKALGGGLPVAAIAGKARYLDAIDGGRWKFGDGSYPQAERTFLTGTYHKHPLHFEAVWATLLHLRSEGPELQERLNARTAALADSLNRWFDAQGVAIRTVSFGSLFRFVFPREIPYAEIFLFQMMEQGVYLRGTGNNFLSTAHTEEQILHFEAAVHASIEEMIEGGFIPVPATRTAPQAHVRPRMPPIPTTSAQRDLWVASQISEQAKQAYNESMALHLEGELDRAALERALQDLVARHEILRARFNDDGTAQEIAPALTLDVPFTDAGEAWSGASDEAGIAAWQKAEAARPFDLARGPLVRAALLRKDARRHVLVLTLHHLVTDGWSNAALVEELAQLYAVARSGGAPPPRPAMGFRDYVAWLAEVARSPEAKAAQRYWLARFDGELPVLDLPYDRPRPPARRFAGAVERLILDEALLRDLTRTGGKHGATLFATLLAAFKCLLHRLSGQRDLVVGIVTAGQAAAGVQNLVGYCVNLLPIRTQLEGDPPFVQYLARVRQALLEALDHPQIPFGRILEALNPPRDPGRPPLVNVVFNMDRKPPEGPRLLDIAAAVTPNHAGTSKYDLTVNVTQSPHELVVDVEYDRDLFDATTVRRWLEHFRTLLGAIAARPDGRISTLPLLTAEAERRIAYGWNDTAASYEGPRFIHAWIAEQAARTPDAVAVVFEDQSLTYQELDARANQLAHALRARGVGPEVLVGVSMERSLELVIALVGILKAGGAYVPLDPSYPAERLRYLTEDAKVRLVLGKAEVLASVDQPAHAPEVALSPQNAAYMIYTSGSTGNPKGAINSHEAIRNRLAWMQAQYGLQPGEGVLQKTPFSFDVSVWEFFWPLMVGARLVVARPEGHKELDYLVDVMAKHAITTVHFVPSMLQVFLSYPRAGSCARHLRRVIASGEALGAEQVRRFGEVLPGVALHNLYGPTEAAVDVTHATCDPGSTGGPVPIGKPVANTQIYLLDAQLRPVPVGVAGDLYIGGVQVGRGYHGRAALTAERFIPDPFTKAPGRRLYKSGDVARYLPDGTIEYLGRSDAQVKLRGFRIELGEIEAALLALPAVREAAVLLREDTPGAPRLVAYLAPVRRELAEGGDGAFLVEARRALEERLPAFMVPTAFVVLDALPITPNGKLDRRALAAPEIGAAARKVERAEPRSDAERTLGSIWSDVLGVGPIGLDDNFFDLGGNSIRGIQVVGLAKARGLLFSLQDLFLHQTLRELGGALQEVSARAIAARRAAPFEQVAAEDRAKLPEGVVDAYPLTLLQAGMFFHMRLNPEENVYHNVNSIHLRLPFDREKMQRAILRVVERHPMLRTTFDLDTFREPLQLVSARAHLPLEVVDIRHVTEAEQAQAVRDYVEAEETRRFDFHALPLLRFCVHVRTSETLQLTITDFHPIIDGWALATLLAEMFTHYASLLADGRLAVEAQLDPTFADYVAEERAILASEPARAFWSETLRGASLLTLPRWTAAARRPGALRMESWYEVFPAELTARLHAAEKRMGVPLKAILMAAHVKVMGVTSGKRDVVTGLVADARLEEAGGERVLGLFLNTLPLRLELADGTWTDLARRAHQTMVQMIPHRRYPLAALQREAGGALFETAFNFIDFYNLEAISRSGIAEILESSHAINYTHYTLEANFIKDSDKGTLALRLDHDRNQVCAEQIESIARTYLATLEQIVRDPSARHDHAPLLTREAERRIAYGWNDTAASYEGPRFIHAWIAEQAARTPDAVAVVFENQSLTYQELDARANQLAHALRARGVGPEVLVGVSMERSLELVIALVGILKAGGAYVPLDPSYPAERLRYLTEDAKVRLVLGKAEVLASVDQPAHAPEVALSPQNAAYMIYTSGSTGNPKGAINSHEAIRNRLAWMQAQYGLQPGEGVLQKTPFSFDVSVWEFFWPLMVGARLVVARPEGHKHLDYLVEVIAKQAITTVHFVPSMLQVFLSYPRAGSCARHLRRVIASGEALGAEQVRRFGEVLPGVALHNLYGPTEAAVDVTHATCDPGSTGGLVPIGKPVANTQIYLLDAQLHPVPVGVAGDLYIGGVQVGRGYHGRAALTAERFIPDPFAKAPGRRLYKSGDVARHLPDGTIEYLGRSDAQVKLRGFRIELGEIEAALLALPAVREAAVLLREDAPGGPCLVGYVVPAPEALAEAGESTFLAEARRALEERLPAFMVPTAFVVLDALPITPNGKLDRRALPALETQGDGAPVYEAPSTEIERTLAAQWQRLLGCEAVGRGDDFFARGGHSLSAMQAVSRASAAFDVELSLQTLFEAPTLAGFAERIARTWSASPARDRTAAIVRVARDGDLPLSYAQQRLWFLDQLEPDSAAYVMPGALRVRGALDVETLRRAFGDVVRRHEILRTTFVSRGDQPVQVIAPEIDGALPVEDLSALDAAAREQAMRRHIEGDAGRSFDLRRGPLLRTRLLRLAPEEHVLLVTMHHIVSDGWSLGVLATELGALYDARMNATEKTSTLPELPVQYADFAVWQRAYLNEARLAHHLAYWREQLAHVAPLALPTDHARAVAPAYRGARIDVALSEETTRALKRLCDGQGVTLFMGLMAAFQVLLHRYSGQDDICVGTPIANRSRAELEPLIGLFVNTLAIRGDLSGAPTFLELLARTRQVALAAYAHQDAPFEKVVDAAGAARDLSRNPLFQAMFVLQNEPVPLDTGDLHVEILDSPPATAQFDLSLTLTDHGPTLAGGWDYDRDLFDRATMERMAACFEVLLGAIVERPDRRIGALPMLSSKERAAWLEAQRRIPDETIHVLDEAMEPVPDGVVGHVYTGIAGVRLHRTGKYARSLPGGDLAYVDRNPPAAAGTAAVSTPALEAPATEAERAIAAQWQELLGRKEIGRASGFFALGGHSLSAIQAIARVNTVFGVEVPLRALFERPTLAGFADLVATLVTDAPREAERVPGEARIPKARRDARIPLSFAQQQLWFIDQLEPSSLYNLTAVLELQGPLDVPALQRACDAIVQRHEVLRTTFHQERGIPYQRVHDPAGLPIAHVDLSLLSEEARTRETERLAADAASRPFDLAAGPLVRVLLVRRHEDAHVLVLGMHHIVSDGWSLGRVVQELGALYPAFVQGRPSPLPELPLQFADYAVWQRAYMAGPRLEEHLAYFRRALEGVPVLNLATDFPRPKTRSHRGAALSFALDRALSDAVNALARREGATLFMVLLAAFEIVLGRHAGQDDFAVGVPVAGRSRAEIEPLIGDFVNLVPIRASLGGAPTFVELVARIREASLEAFQHQDVPFDRLVSELVTVRDPARPPLVQAVLVLQNEPMPALDLGGLTVRPIDAPHATAKFDLSMSFAETAADGLQVRVEYSTDLFEERTARRMFEHLRALLEDAVARPTARIEVQKAPCLHDLFAQRAAERPDAPAIRYERTTLTYRELDARANQLAHLLRARGVGPEVTVGLCIERSIEMVIAVLGILKAGGAYVPLDPSSPPERLAFILNDIRARVVITQESLRAQVASGGAETLCIDRDAALLEPYPHTAPASEATPATLAYVIYTSGSTGQPKGVEITHANVLRLFTSTQAWFHFDERDVWTLFHSIAFDFSVWELWGALLHGGRLVVVPYWVSRSPDAFYQLLRDEQITVLNQTPSAFRQLVHTERLAPLPVESLALRWVVFGGEALDLLSLRPWIERHGDQRPRLVNMYGITETTVHVTYRPITADDVQRAPGSVIGAPIPDLSFYILDANMKPVPAGVTGEIYVGGAGVARGYAGRPELTSSRFVPDPFDPRPGARLYRSGDLARYLPDGDVAYIGRSDHQVKIRGFRIELGEIEAAIAQSPRVRESAVLAFGSNEGDARLVAYVVPHQPRDPQDPALTADELGTLLAGKLPAYMVPSAFVLMDALPLTGNGKLDRRALAPPETVGAGALLDQAPAGDIERALAAQWQELLGCREVGRHDDFFKLGGHSLFAVQAIARVEAAFGVQVPLRSLFEQPTLAAFATLIAEAGGVYDPDHDPHEAPASADLEQGVL</sequence>
<dbReference type="Proteomes" id="UP001370348">
    <property type="component" value="Chromosome"/>
</dbReference>
<feature type="compositionally biased region" description="Low complexity" evidence="6">
    <location>
        <begin position="200"/>
        <end position="219"/>
    </location>
</feature>
<comment type="cofactor">
    <cofactor evidence="1">
        <name>pyridoxal 5'-phosphate</name>
        <dbReference type="ChEBI" id="CHEBI:597326"/>
    </cofactor>
</comment>
<dbReference type="InterPro" id="IPR001242">
    <property type="entry name" value="Condensation_dom"/>
</dbReference>
<dbReference type="InterPro" id="IPR025110">
    <property type="entry name" value="AMP-bd_C"/>
</dbReference>
<dbReference type="RefSeq" id="WP_394829003.1">
    <property type="nucleotide sequence ID" value="NZ_CP089984.1"/>
</dbReference>
<dbReference type="Pfam" id="PF00501">
    <property type="entry name" value="AMP-binding"/>
    <property type="match status" value="3"/>
</dbReference>
<dbReference type="InterPro" id="IPR009081">
    <property type="entry name" value="PP-bd_ACP"/>
</dbReference>
<dbReference type="SUPFAM" id="SSF53383">
    <property type="entry name" value="PLP-dependent transferases"/>
    <property type="match status" value="1"/>
</dbReference>
<keyword evidence="9" id="KW-1185">Reference proteome</keyword>
<evidence type="ECO:0000313" key="9">
    <source>
        <dbReference type="Proteomes" id="UP001370348"/>
    </source>
</evidence>
<dbReference type="SMART" id="SM01294">
    <property type="entry name" value="PKS_PP_betabranch"/>
    <property type="match status" value="1"/>
</dbReference>
<dbReference type="Gene3D" id="3.40.50.1820">
    <property type="entry name" value="alpha/beta hydrolase"/>
    <property type="match status" value="1"/>
</dbReference>
<feature type="domain" description="Carrier" evidence="7">
    <location>
        <begin position="2741"/>
        <end position="2816"/>
    </location>
</feature>
<evidence type="ECO:0000256" key="5">
    <source>
        <dbReference type="ARBA" id="ARBA00022898"/>
    </source>
</evidence>
<evidence type="ECO:0000313" key="8">
    <source>
        <dbReference type="EMBL" id="WXB19385.1"/>
    </source>
</evidence>
<dbReference type="SUPFAM" id="SSF47336">
    <property type="entry name" value="ACP-like"/>
    <property type="match status" value="5"/>
</dbReference>
<comment type="cofactor">
    <cofactor evidence="2">
        <name>pantetheine 4'-phosphate</name>
        <dbReference type="ChEBI" id="CHEBI:47942"/>
    </cofactor>
</comment>
<dbReference type="InterPro" id="IPR042099">
    <property type="entry name" value="ANL_N_sf"/>
</dbReference>
<dbReference type="InterPro" id="IPR015424">
    <property type="entry name" value="PyrdxlP-dep_Trfase"/>
</dbReference>
<dbReference type="Gene3D" id="3.40.50.980">
    <property type="match status" value="4"/>
</dbReference>
<organism evidence="8 9">
    <name type="scientific">Pendulispora albinea</name>
    <dbReference type="NCBI Taxonomy" id="2741071"/>
    <lineage>
        <taxon>Bacteria</taxon>
        <taxon>Pseudomonadati</taxon>
        <taxon>Myxococcota</taxon>
        <taxon>Myxococcia</taxon>
        <taxon>Myxococcales</taxon>
        <taxon>Sorangiineae</taxon>
        <taxon>Pendulisporaceae</taxon>
        <taxon>Pendulispora</taxon>
    </lineage>
</organism>
<dbReference type="InterPro" id="IPR036736">
    <property type="entry name" value="ACP-like_sf"/>
</dbReference>
<dbReference type="SUPFAM" id="SSF52777">
    <property type="entry name" value="CoA-dependent acyltransferases"/>
    <property type="match status" value="8"/>
</dbReference>
<keyword evidence="3" id="KW-0596">Phosphopantetheine</keyword>
<dbReference type="InterPro" id="IPR005814">
    <property type="entry name" value="Aminotrans_3"/>
</dbReference>
<dbReference type="PANTHER" id="PTHR45527:SF1">
    <property type="entry name" value="FATTY ACID SYNTHASE"/>
    <property type="match status" value="1"/>
</dbReference>
<dbReference type="InterPro" id="IPR000873">
    <property type="entry name" value="AMP-dep_synth/lig_dom"/>
</dbReference>
<feature type="domain" description="Carrier" evidence="7">
    <location>
        <begin position="4414"/>
        <end position="4489"/>
    </location>
</feature>
<keyword evidence="4" id="KW-0597">Phosphoprotein</keyword>
<name>A0ABZ2MA57_9BACT</name>
<dbReference type="PROSITE" id="PS00455">
    <property type="entry name" value="AMP_BINDING"/>
    <property type="match status" value="3"/>
</dbReference>
<dbReference type="CDD" id="cd17643">
    <property type="entry name" value="A_NRPS_Cytc1-like"/>
    <property type="match status" value="1"/>
</dbReference>
<dbReference type="InterPro" id="IPR020806">
    <property type="entry name" value="PKS_PP-bd"/>
</dbReference>
<dbReference type="Gene3D" id="2.30.38.10">
    <property type="entry name" value="Luciferase, Domain 3"/>
    <property type="match status" value="2"/>
</dbReference>
<feature type="domain" description="Carrier" evidence="7">
    <location>
        <begin position="1683"/>
        <end position="1757"/>
    </location>
</feature>
<evidence type="ECO:0000256" key="4">
    <source>
        <dbReference type="ARBA" id="ARBA00022553"/>
    </source>
</evidence>
<dbReference type="CDD" id="cd00610">
    <property type="entry name" value="OAT_like"/>
    <property type="match status" value="1"/>
</dbReference>
<dbReference type="Gene3D" id="3.30.300.30">
    <property type="match status" value="3"/>
</dbReference>
<dbReference type="Gene3D" id="3.40.50.12780">
    <property type="entry name" value="N-terminal domain of ligase-like"/>
    <property type="match status" value="1"/>
</dbReference>
<dbReference type="Gene3D" id="3.30.559.30">
    <property type="entry name" value="Nonribosomal peptide synthetase, condensation domain"/>
    <property type="match status" value="4"/>
</dbReference>
<dbReference type="SMART" id="SM00823">
    <property type="entry name" value="PKS_PP"/>
    <property type="match status" value="5"/>
</dbReference>
<evidence type="ECO:0000256" key="3">
    <source>
        <dbReference type="ARBA" id="ARBA00022450"/>
    </source>
</evidence>
<evidence type="ECO:0000256" key="2">
    <source>
        <dbReference type="ARBA" id="ARBA00001957"/>
    </source>
</evidence>
<evidence type="ECO:0000259" key="7">
    <source>
        <dbReference type="PROSITE" id="PS50075"/>
    </source>
</evidence>
<dbReference type="Pfam" id="PF13193">
    <property type="entry name" value="AMP-binding_C"/>
    <property type="match status" value="3"/>
</dbReference>
<dbReference type="InterPro" id="IPR029058">
    <property type="entry name" value="AB_hydrolase_fold"/>
</dbReference>
<dbReference type="PROSITE" id="PS00600">
    <property type="entry name" value="AA_TRANSFER_CLASS_3"/>
    <property type="match status" value="1"/>
</dbReference>
<dbReference type="Gene3D" id="3.30.559.10">
    <property type="entry name" value="Chloramphenicol acetyltransferase-like domain"/>
    <property type="match status" value="4"/>
</dbReference>
<dbReference type="Pfam" id="PF00668">
    <property type="entry name" value="Condensation"/>
    <property type="match status" value="4"/>
</dbReference>